<evidence type="ECO:0000256" key="10">
    <source>
        <dbReference type="ARBA" id="ARBA00022723"/>
    </source>
</evidence>
<comment type="subcellular location">
    <subcellularLocation>
        <location evidence="2">Cytoplasm</location>
    </subcellularLocation>
</comment>
<evidence type="ECO:0000256" key="2">
    <source>
        <dbReference type="ARBA" id="ARBA00004496"/>
    </source>
</evidence>
<dbReference type="SMART" id="SM00316">
    <property type="entry name" value="S1"/>
    <property type="match status" value="1"/>
</dbReference>
<dbReference type="Gene3D" id="3.40.1260.20">
    <property type="entry name" value="Ribonuclease E, catalytic domain"/>
    <property type="match status" value="1"/>
</dbReference>
<name>A0A381NUI7_9ZZZZ</name>
<dbReference type="GO" id="GO:0006364">
    <property type="term" value="P:rRNA processing"/>
    <property type="evidence" value="ECO:0007669"/>
    <property type="project" value="UniProtKB-KW"/>
</dbReference>
<comment type="similarity">
    <text evidence="3">Belongs to the RNase E/G family. RNase G subfamily.</text>
</comment>
<dbReference type="PANTHER" id="PTHR30001">
    <property type="entry name" value="RIBONUCLEASE"/>
    <property type="match status" value="1"/>
</dbReference>
<dbReference type="InterPro" id="IPR019307">
    <property type="entry name" value="RNA-bd_AU-1/RNase_E/G"/>
</dbReference>
<dbReference type="EMBL" id="UINC01000564">
    <property type="protein sequence ID" value="SUZ57538.1"/>
    <property type="molecule type" value="Genomic_DNA"/>
</dbReference>
<keyword evidence="7" id="KW-0820">tRNA-binding</keyword>
<reference evidence="17" key="1">
    <citation type="submission" date="2018-05" db="EMBL/GenBank/DDBJ databases">
        <authorList>
            <person name="Lanie J.A."/>
            <person name="Ng W.-L."/>
            <person name="Kazmierczak K.M."/>
            <person name="Andrzejewski T.M."/>
            <person name="Davidsen T.M."/>
            <person name="Wayne K.J."/>
            <person name="Tettelin H."/>
            <person name="Glass J.I."/>
            <person name="Rusch D."/>
            <person name="Podicherti R."/>
            <person name="Tsui H.-C.T."/>
            <person name="Winkler M.E."/>
        </authorList>
    </citation>
    <scope>NUCLEOTIDE SEQUENCE</scope>
</reference>
<dbReference type="GO" id="GO:0016787">
    <property type="term" value="F:hydrolase activity"/>
    <property type="evidence" value="ECO:0007669"/>
    <property type="project" value="UniProtKB-KW"/>
</dbReference>
<dbReference type="AlphaFoldDB" id="A0A381NUI7"/>
<keyword evidence="12" id="KW-0255">Endonuclease</keyword>
<dbReference type="InterPro" id="IPR012340">
    <property type="entry name" value="NA-bd_OB-fold"/>
</dbReference>
<dbReference type="GO" id="GO:0000049">
    <property type="term" value="F:tRNA binding"/>
    <property type="evidence" value="ECO:0007669"/>
    <property type="project" value="UniProtKB-KW"/>
</dbReference>
<dbReference type="GO" id="GO:0019843">
    <property type="term" value="F:rRNA binding"/>
    <property type="evidence" value="ECO:0007669"/>
    <property type="project" value="UniProtKB-KW"/>
</dbReference>
<dbReference type="GO" id="GO:0046872">
    <property type="term" value="F:metal ion binding"/>
    <property type="evidence" value="ECO:0007669"/>
    <property type="project" value="UniProtKB-KW"/>
</dbReference>
<evidence type="ECO:0000256" key="9">
    <source>
        <dbReference type="ARBA" id="ARBA00022722"/>
    </source>
</evidence>
<keyword evidence="6" id="KW-0698">rRNA processing</keyword>
<dbReference type="GO" id="GO:0004519">
    <property type="term" value="F:endonuclease activity"/>
    <property type="evidence" value="ECO:0007669"/>
    <property type="project" value="UniProtKB-KW"/>
</dbReference>
<dbReference type="GO" id="GO:0008033">
    <property type="term" value="P:tRNA processing"/>
    <property type="evidence" value="ECO:0007669"/>
    <property type="project" value="UniProtKB-KW"/>
</dbReference>
<dbReference type="Gene3D" id="2.40.50.140">
    <property type="entry name" value="Nucleic acid-binding proteins"/>
    <property type="match status" value="1"/>
</dbReference>
<evidence type="ECO:0000313" key="17">
    <source>
        <dbReference type="EMBL" id="SUZ57538.1"/>
    </source>
</evidence>
<comment type="cofactor">
    <cofactor evidence="1">
        <name>Mg(2+)</name>
        <dbReference type="ChEBI" id="CHEBI:18420"/>
    </cofactor>
</comment>
<dbReference type="GO" id="GO:0004540">
    <property type="term" value="F:RNA nuclease activity"/>
    <property type="evidence" value="ECO:0007669"/>
    <property type="project" value="InterPro"/>
</dbReference>
<dbReference type="InterPro" id="IPR004659">
    <property type="entry name" value="RNase_E/G"/>
</dbReference>
<evidence type="ECO:0000256" key="3">
    <source>
        <dbReference type="ARBA" id="ARBA00005663"/>
    </source>
</evidence>
<organism evidence="17">
    <name type="scientific">marine metagenome</name>
    <dbReference type="NCBI Taxonomy" id="408172"/>
    <lineage>
        <taxon>unclassified sequences</taxon>
        <taxon>metagenomes</taxon>
        <taxon>ecological metagenomes</taxon>
    </lineage>
</organism>
<evidence type="ECO:0000256" key="4">
    <source>
        <dbReference type="ARBA" id="ARBA00017719"/>
    </source>
</evidence>
<dbReference type="Pfam" id="PF10150">
    <property type="entry name" value="RNase_E_G"/>
    <property type="match status" value="1"/>
</dbReference>
<evidence type="ECO:0000256" key="8">
    <source>
        <dbReference type="ARBA" id="ARBA00022694"/>
    </source>
</evidence>
<evidence type="ECO:0000256" key="6">
    <source>
        <dbReference type="ARBA" id="ARBA00022552"/>
    </source>
</evidence>
<dbReference type="SUPFAM" id="SSF50249">
    <property type="entry name" value="Nucleic acid-binding proteins"/>
    <property type="match status" value="1"/>
</dbReference>
<dbReference type="InterPro" id="IPR048583">
    <property type="entry name" value="RNase_E_G_thioredoxin-like"/>
</dbReference>
<keyword evidence="10" id="KW-0479">Metal-binding</keyword>
<keyword evidence="5" id="KW-0963">Cytoplasm</keyword>
<feature type="domain" description="S1 motif" evidence="16">
    <location>
        <begin position="37"/>
        <end position="122"/>
    </location>
</feature>
<dbReference type="Pfam" id="PF20833">
    <property type="entry name" value="RNase_E_G_Thio"/>
    <property type="match status" value="1"/>
</dbReference>
<dbReference type="InterPro" id="IPR003029">
    <property type="entry name" value="S1_domain"/>
</dbReference>
<keyword evidence="14" id="KW-0460">Magnesium</keyword>
<gene>
    <name evidence="17" type="ORF">METZ01_LOCUS10392</name>
</gene>
<keyword evidence="15" id="KW-0694">RNA-binding</keyword>
<evidence type="ECO:0000256" key="11">
    <source>
        <dbReference type="ARBA" id="ARBA00022730"/>
    </source>
</evidence>
<evidence type="ECO:0000256" key="14">
    <source>
        <dbReference type="ARBA" id="ARBA00022842"/>
    </source>
</evidence>
<protein>
    <recommendedName>
        <fullName evidence="4">Ribonuclease G</fullName>
    </recommendedName>
</protein>
<evidence type="ECO:0000259" key="16">
    <source>
        <dbReference type="SMART" id="SM00316"/>
    </source>
</evidence>
<evidence type="ECO:0000256" key="1">
    <source>
        <dbReference type="ARBA" id="ARBA00001946"/>
    </source>
</evidence>
<dbReference type="GO" id="GO:0005737">
    <property type="term" value="C:cytoplasm"/>
    <property type="evidence" value="ECO:0007669"/>
    <property type="project" value="UniProtKB-SubCell"/>
</dbReference>
<keyword evidence="9" id="KW-0540">Nuclease</keyword>
<dbReference type="NCBIfam" id="TIGR00757">
    <property type="entry name" value="RNaseEG"/>
    <property type="match status" value="1"/>
</dbReference>
<accession>A0A381NUI7</accession>
<sequence>MTKEIIINHTSHETRVAVMEGGLLTELHHEREKVMRVVDNIYKGKVLNVLPGMESAFVDIGEERAAFLHIDDILPENEILGDSPRENGEKKEIGQLIQEGQDVLVQVSKGPIGTKGARITNHVSIPGRNLVYLPTTQTLGVSRQISMERERERLKEIVDRLRPENSGFIIRTVAEGHTEEDLHSDINYLVSIWNDILEKFRSLPAPSLLHSDLNVVFRTIRDIFSSDVRKLVVDDKTQFQKIRQFVRSYLPRYSSVLENYTKPEPLFDHYRIENEIDRALGNKVWLRSGGHLVIDQTEALTSVDVNTGRFVGKESHENTIFRTNIEAAEEIVYQLQLRNIGGIIIIDFIDMESQQHRQMVYQTLKDHLRTDKARSKILQISEMGLVEMTRKRDRENLNRYLCDPCPYCDGTGQIKSASTVSYEAFREIRRSCRQNTKGSITLFLHSDVHRYIQQEEQEAVESLEEEMGRTITFKVSDDLHHEQFELYEY</sequence>
<evidence type="ECO:0000256" key="13">
    <source>
        <dbReference type="ARBA" id="ARBA00022801"/>
    </source>
</evidence>
<evidence type="ECO:0000256" key="15">
    <source>
        <dbReference type="ARBA" id="ARBA00022884"/>
    </source>
</evidence>
<dbReference type="CDD" id="cd04453">
    <property type="entry name" value="S1_RNase_E"/>
    <property type="match status" value="1"/>
</dbReference>
<keyword evidence="8" id="KW-0819">tRNA processing</keyword>
<keyword evidence="13" id="KW-0378">Hydrolase</keyword>
<evidence type="ECO:0000256" key="5">
    <source>
        <dbReference type="ARBA" id="ARBA00022490"/>
    </source>
</evidence>
<dbReference type="PANTHER" id="PTHR30001:SF0">
    <property type="entry name" value="RIBONUCLEASE G"/>
    <property type="match status" value="1"/>
</dbReference>
<keyword evidence="11" id="KW-0699">rRNA-binding</keyword>
<proteinExistence type="inferred from homology"/>
<evidence type="ECO:0000256" key="7">
    <source>
        <dbReference type="ARBA" id="ARBA00022555"/>
    </source>
</evidence>
<evidence type="ECO:0000256" key="12">
    <source>
        <dbReference type="ARBA" id="ARBA00022759"/>
    </source>
</evidence>